<dbReference type="Gene3D" id="3.30.710.10">
    <property type="entry name" value="Potassium Channel Kv1.1, Chain A"/>
    <property type="match status" value="1"/>
</dbReference>
<dbReference type="Pfam" id="PF21059">
    <property type="entry name" value="BTBD16_C"/>
    <property type="match status" value="1"/>
</dbReference>
<reference evidence="4" key="1">
    <citation type="journal article" date="2023" name="G3 (Bethesda)">
        <title>A reference genome for the long-term kleptoplast-retaining sea slug Elysia crispata morphotype clarki.</title>
        <authorList>
            <person name="Eastman K.E."/>
            <person name="Pendleton A.L."/>
            <person name="Shaikh M.A."/>
            <person name="Suttiyut T."/>
            <person name="Ogas R."/>
            <person name="Tomko P."/>
            <person name="Gavelis G."/>
            <person name="Widhalm J.R."/>
            <person name="Wisecaver J.H."/>
        </authorList>
    </citation>
    <scope>NUCLEOTIDE SEQUENCE</scope>
    <source>
        <strain evidence="4">ECLA1</strain>
    </source>
</reference>
<dbReference type="PANTHER" id="PTHR46843">
    <property type="entry name" value="BTB/POZ DOMAIN-CONTAINING PROTEIN 16"/>
    <property type="match status" value="1"/>
</dbReference>
<dbReference type="CDD" id="cd18492">
    <property type="entry name" value="BACK_BTBD16"/>
    <property type="match status" value="1"/>
</dbReference>
<dbReference type="Pfam" id="PF23998">
    <property type="entry name" value="BTB_BTBDG"/>
    <property type="match status" value="1"/>
</dbReference>
<evidence type="ECO:0000259" key="3">
    <source>
        <dbReference type="Pfam" id="PF23998"/>
    </source>
</evidence>
<evidence type="ECO:0000313" key="5">
    <source>
        <dbReference type="Proteomes" id="UP001283361"/>
    </source>
</evidence>
<comment type="caution">
    <text evidence="4">The sequence shown here is derived from an EMBL/GenBank/DDBJ whole genome shotgun (WGS) entry which is preliminary data.</text>
</comment>
<dbReference type="InterPro" id="IPR011333">
    <property type="entry name" value="SKP1/BTB/POZ_sf"/>
</dbReference>
<organism evidence="4 5">
    <name type="scientific">Elysia crispata</name>
    <name type="common">lettuce slug</name>
    <dbReference type="NCBI Taxonomy" id="231223"/>
    <lineage>
        <taxon>Eukaryota</taxon>
        <taxon>Metazoa</taxon>
        <taxon>Spiralia</taxon>
        <taxon>Lophotrochozoa</taxon>
        <taxon>Mollusca</taxon>
        <taxon>Gastropoda</taxon>
        <taxon>Heterobranchia</taxon>
        <taxon>Euthyneura</taxon>
        <taxon>Panpulmonata</taxon>
        <taxon>Sacoglossa</taxon>
        <taxon>Placobranchoidea</taxon>
        <taxon>Plakobranchidae</taxon>
        <taxon>Elysia</taxon>
    </lineage>
</organism>
<evidence type="ECO:0000256" key="1">
    <source>
        <dbReference type="ARBA" id="ARBA00016271"/>
    </source>
</evidence>
<gene>
    <name evidence="4" type="ORF">RRG08_047043</name>
</gene>
<dbReference type="AlphaFoldDB" id="A0AAE1AVK9"/>
<dbReference type="EMBL" id="JAWDGP010001093">
    <property type="protein sequence ID" value="KAK3794768.1"/>
    <property type="molecule type" value="Genomic_DNA"/>
</dbReference>
<dbReference type="PANTHER" id="PTHR46843:SF1">
    <property type="entry name" value="BTB_POZ DOMAIN-CONTAINING PROTEIN 16"/>
    <property type="match status" value="1"/>
</dbReference>
<evidence type="ECO:0000259" key="2">
    <source>
        <dbReference type="Pfam" id="PF21059"/>
    </source>
</evidence>
<dbReference type="InterPro" id="IPR056426">
    <property type="entry name" value="BTB_BTBDG"/>
</dbReference>
<feature type="domain" description="BTBDG BTB/POZ" evidence="3">
    <location>
        <begin position="290"/>
        <end position="376"/>
    </location>
</feature>
<dbReference type="Proteomes" id="UP001283361">
    <property type="component" value="Unassembled WGS sequence"/>
</dbReference>
<sequence>MLVLINARSDFKLWQPAGVKMADEEIDKKAKAPIYFPSIPPKAPLQAQSYSRSVQEAPYRALSGVVPDGKNPERHPESPRCRIRRQTGLTNRWRLPESLYSDLLGSSQALKAINMPFNQSLVEAITAEGPKQSMHIDMSAPYTFRLVGDRSNTFPNFPVQRSKTALEAMSYFPPQAVRPKSIPDPAGPVKQFVPKSARPETPKDIFLYHSKKSMSFVGPDVLLKALGMDWELHRPFLQKSEELTQLLKISEDPKAQKYFRSPVSETLDKYIIKSNFYSNEYKESERKPMTVEPMEDDDQAKSLDHPAHISEKRVGSLSVIHLHIDDPLVTQRAMAIALGNLYHDDLDVDLSDVAGVLAAAAALGFKQLMEGCGTIMLKSINYRTVCQYHLAASKYHQEHVVLACERWLELNLIPELSMHIQLREMSSELLQKILKSSRLFTYNEFSVYRNLSYWLFLQLNPQMQLMPSHSTVLSYFNSLPKTCSFLETDDGQIYAPLFSSVRMHGIIDATNIQDMRIMNIIPQSWMVNLLSQHYLALQEGGDMTSLKQFSVSAVRQGFIVDDEPHYHSEILSLHGFHFELRAIRQDTENHTYQFYMQRLKPGDPILSFRQCERHTFSMRPDREVCYSITVQYLHKGEHHMESTGTLSQKFGLGEKTSKSQVISIDNLKKPIYVSYALMFPPS</sequence>
<keyword evidence="5" id="KW-1185">Reference proteome</keyword>
<dbReference type="InterPro" id="IPR042833">
    <property type="entry name" value="BTBD16"/>
</dbReference>
<name>A0AAE1AVK9_9GAST</name>
<accession>A0AAE1AVK9</accession>
<protein>
    <recommendedName>
        <fullName evidence="1">BTB/POZ domain-containing protein 16</fullName>
    </recommendedName>
</protein>
<feature type="domain" description="BTB/POZ" evidence="2">
    <location>
        <begin position="554"/>
        <end position="661"/>
    </location>
</feature>
<evidence type="ECO:0000313" key="4">
    <source>
        <dbReference type="EMBL" id="KAK3794768.1"/>
    </source>
</evidence>
<dbReference type="InterPro" id="IPR048859">
    <property type="entry name" value="BTBD16_C"/>
</dbReference>
<proteinExistence type="predicted"/>